<dbReference type="SUPFAM" id="SSF46955">
    <property type="entry name" value="Putative DNA-binding domain"/>
    <property type="match status" value="2"/>
</dbReference>
<sequence length="540" mass="61265">MVTINLKESRLMNLLKINEKELEEVLFNLKSEIEKIGEDEISVEINADRLDMLSPEGIKRAVDGLLGRSLGEAKYEVINSDYTLIVEDVKSRPYALGAVIYDIKIDEDRLKEIIQFQEKLHDTIGRKRKKVAIGIHDLDKIDQKIIKYKEVPLDTEFIPLHSSKKMKISEVISNTEQGKMYGSISINNGFSPAIVQDDNEILSIPPIINSDKTTLDVNTRNLFIDVTGTNLDAVAQTLDLLVSNFAEGGSKIGLIRVESSYTNSSPLLIHNKISVTPSQINSRLGLSLSEKDIETYILKMRMDAKADKDKIDIVIPQYRVDILTYADISEDVAMAYGYGNFKLNEVRIAQTGSLLYITRIERAFRELAVGSGFEEIFNLVLTNNEYLYGDYAKIENPISMEYNAVRNSLIWPMLSFLSKNQHARFPIKVFEVGEVVVRDENSDSGYSNSNRACLAIMDSKISYEYLQAIVHQIIYNLTGKTPKYVRQDKEYYIKGRSSKLIIDDKELGEIGEVSPEYLTKFNIKYPIVISELYLDKIGEL</sequence>
<dbReference type="EC" id="6.1.1.20" evidence="4"/>
<dbReference type="GeneID" id="36837436"/>
<dbReference type="InterPro" id="IPR020825">
    <property type="entry name" value="Phe-tRNA_synthase-like_B3/B4"/>
</dbReference>
<keyword evidence="9" id="KW-0067">ATP-binding</keyword>
<dbReference type="GO" id="GO:0004826">
    <property type="term" value="F:phenylalanine-tRNA ligase activity"/>
    <property type="evidence" value="ECO:0007669"/>
    <property type="project" value="UniProtKB-EC"/>
</dbReference>
<dbReference type="Gene3D" id="3.30.56.10">
    <property type="match status" value="2"/>
</dbReference>
<feature type="domain" description="B5" evidence="14">
    <location>
        <begin position="268"/>
        <end position="343"/>
    </location>
</feature>
<evidence type="ECO:0000256" key="11">
    <source>
        <dbReference type="ARBA" id="ARBA00022917"/>
    </source>
</evidence>
<keyword evidence="16" id="KW-1185">Reference proteome</keyword>
<accession>A0A2U9IM64</accession>
<evidence type="ECO:0000256" key="6">
    <source>
        <dbReference type="ARBA" id="ARBA00022598"/>
    </source>
</evidence>
<keyword evidence="5" id="KW-0963">Cytoplasm</keyword>
<dbReference type="KEGG" id="asul:DFR86_05665"/>
<dbReference type="PANTHER" id="PTHR10947:SF0">
    <property type="entry name" value="PHENYLALANINE--TRNA LIGASE BETA SUBUNIT"/>
    <property type="match status" value="1"/>
</dbReference>
<proteinExistence type="inferred from homology"/>
<dbReference type="EMBL" id="CP029288">
    <property type="protein sequence ID" value="AWR97100.1"/>
    <property type="molecule type" value="Genomic_DNA"/>
</dbReference>
<dbReference type="NCBIfam" id="TIGR00471">
    <property type="entry name" value="pheT_arch"/>
    <property type="match status" value="1"/>
</dbReference>
<keyword evidence="13" id="KW-0175">Coiled coil</keyword>
<dbReference type="Pfam" id="PF03484">
    <property type="entry name" value="B5"/>
    <property type="match status" value="1"/>
</dbReference>
<dbReference type="InterPro" id="IPR045060">
    <property type="entry name" value="Phe-tRNA-ligase_IIc_bsu"/>
</dbReference>
<evidence type="ECO:0000256" key="2">
    <source>
        <dbReference type="ARBA" id="ARBA00004496"/>
    </source>
</evidence>
<dbReference type="SMART" id="SM00873">
    <property type="entry name" value="B3_4"/>
    <property type="match status" value="1"/>
</dbReference>
<evidence type="ECO:0000256" key="7">
    <source>
        <dbReference type="ARBA" id="ARBA00022723"/>
    </source>
</evidence>
<dbReference type="GO" id="GO:0000287">
    <property type="term" value="F:magnesium ion binding"/>
    <property type="evidence" value="ECO:0007669"/>
    <property type="project" value="InterPro"/>
</dbReference>
<dbReference type="PANTHER" id="PTHR10947">
    <property type="entry name" value="PHENYLALANYL-TRNA SYNTHETASE BETA CHAIN AND LEUCINE-RICH REPEAT-CONTAINING PROTEIN 47"/>
    <property type="match status" value="1"/>
</dbReference>
<protein>
    <recommendedName>
        <fullName evidence="4">phenylalanine--tRNA ligase</fullName>
        <ecNumber evidence="4">6.1.1.20</ecNumber>
    </recommendedName>
</protein>
<organism evidence="15 16">
    <name type="scientific">Acidianus sulfidivorans JP7</name>
    <dbReference type="NCBI Taxonomy" id="619593"/>
    <lineage>
        <taxon>Archaea</taxon>
        <taxon>Thermoproteota</taxon>
        <taxon>Thermoprotei</taxon>
        <taxon>Sulfolobales</taxon>
        <taxon>Sulfolobaceae</taxon>
        <taxon>Acidianus</taxon>
    </lineage>
</organism>
<dbReference type="InterPro" id="IPR009061">
    <property type="entry name" value="DNA-bd_dom_put_sf"/>
</dbReference>
<dbReference type="InterPro" id="IPR005146">
    <property type="entry name" value="B3/B4_tRNA-bd"/>
</dbReference>
<dbReference type="Gene3D" id="3.50.40.10">
    <property type="entry name" value="Phenylalanyl-trna Synthetase, Chain B, domain 3"/>
    <property type="match status" value="1"/>
</dbReference>
<dbReference type="InterPro" id="IPR004531">
    <property type="entry name" value="Phe-tRNA-synth_IIc_bsu_arc_euk"/>
</dbReference>
<dbReference type="OrthoDB" id="10073at2157"/>
<keyword evidence="6 15" id="KW-0436">Ligase</keyword>
<evidence type="ECO:0000313" key="16">
    <source>
        <dbReference type="Proteomes" id="UP000248410"/>
    </source>
</evidence>
<keyword evidence="12" id="KW-0030">Aminoacyl-tRNA synthetase</keyword>
<evidence type="ECO:0000259" key="14">
    <source>
        <dbReference type="PROSITE" id="PS51483"/>
    </source>
</evidence>
<evidence type="ECO:0000256" key="13">
    <source>
        <dbReference type="SAM" id="Coils"/>
    </source>
</evidence>
<evidence type="ECO:0000256" key="10">
    <source>
        <dbReference type="ARBA" id="ARBA00022842"/>
    </source>
</evidence>
<comment type="subcellular location">
    <subcellularLocation>
        <location evidence="2">Cytoplasm</location>
    </subcellularLocation>
</comment>
<dbReference type="Proteomes" id="UP000248410">
    <property type="component" value="Chromosome"/>
</dbReference>
<evidence type="ECO:0000256" key="1">
    <source>
        <dbReference type="ARBA" id="ARBA00001946"/>
    </source>
</evidence>
<dbReference type="PROSITE" id="PS51483">
    <property type="entry name" value="B5"/>
    <property type="match status" value="1"/>
</dbReference>
<dbReference type="GO" id="GO:0005524">
    <property type="term" value="F:ATP binding"/>
    <property type="evidence" value="ECO:0007669"/>
    <property type="project" value="UniProtKB-KW"/>
</dbReference>
<dbReference type="Pfam" id="PF03483">
    <property type="entry name" value="B3_4"/>
    <property type="match status" value="1"/>
</dbReference>
<feature type="coiled-coil region" evidence="13">
    <location>
        <begin position="12"/>
        <end position="39"/>
    </location>
</feature>
<evidence type="ECO:0000313" key="15">
    <source>
        <dbReference type="EMBL" id="AWR97100.1"/>
    </source>
</evidence>
<evidence type="ECO:0000256" key="8">
    <source>
        <dbReference type="ARBA" id="ARBA00022741"/>
    </source>
</evidence>
<evidence type="ECO:0000256" key="5">
    <source>
        <dbReference type="ARBA" id="ARBA00022490"/>
    </source>
</evidence>
<dbReference type="SMART" id="SM00874">
    <property type="entry name" value="B5"/>
    <property type="match status" value="1"/>
</dbReference>
<comment type="cofactor">
    <cofactor evidence="1">
        <name>Mg(2+)</name>
        <dbReference type="ChEBI" id="CHEBI:18420"/>
    </cofactor>
</comment>
<dbReference type="Pfam" id="PF17759">
    <property type="entry name" value="tRNA_synthFbeta"/>
    <property type="match status" value="1"/>
</dbReference>
<dbReference type="Gene3D" id="3.30.930.10">
    <property type="entry name" value="Bira Bifunctional Protein, Domain 2"/>
    <property type="match status" value="1"/>
</dbReference>
<keyword evidence="8" id="KW-0547">Nucleotide-binding</keyword>
<dbReference type="RefSeq" id="WP_110379990.1">
    <property type="nucleotide sequence ID" value="NZ_CP029288.2"/>
</dbReference>
<dbReference type="AlphaFoldDB" id="A0A2U9IM64"/>
<name>A0A2U9IM64_9CREN</name>
<dbReference type="GO" id="GO:0006432">
    <property type="term" value="P:phenylalanyl-tRNA aminoacylation"/>
    <property type="evidence" value="ECO:0007669"/>
    <property type="project" value="InterPro"/>
</dbReference>
<comment type="similarity">
    <text evidence="3">Belongs to the phenylalanyl-tRNA synthetase beta subunit family. Type 2 subfamily.</text>
</comment>
<keyword evidence="11" id="KW-0648">Protein biosynthesis</keyword>
<dbReference type="GO" id="GO:0009328">
    <property type="term" value="C:phenylalanine-tRNA ligase complex"/>
    <property type="evidence" value="ECO:0007669"/>
    <property type="project" value="TreeGrafter"/>
</dbReference>
<evidence type="ECO:0000256" key="9">
    <source>
        <dbReference type="ARBA" id="ARBA00022840"/>
    </source>
</evidence>
<evidence type="ECO:0000256" key="12">
    <source>
        <dbReference type="ARBA" id="ARBA00023146"/>
    </source>
</evidence>
<evidence type="ECO:0000256" key="3">
    <source>
        <dbReference type="ARBA" id="ARBA00007438"/>
    </source>
</evidence>
<dbReference type="InterPro" id="IPR005147">
    <property type="entry name" value="tRNA_synthase_B5-dom"/>
</dbReference>
<keyword evidence="7" id="KW-0479">Metal-binding</keyword>
<dbReference type="GO" id="GO:0003723">
    <property type="term" value="F:RNA binding"/>
    <property type="evidence" value="ECO:0007669"/>
    <property type="project" value="InterPro"/>
</dbReference>
<reference evidence="15 16" key="1">
    <citation type="submission" date="2018-05" db="EMBL/GenBank/DDBJ databases">
        <title>Complete Genome Sequences of Extremely Thermoacidophilic, Metal-Mobilizing Type-Strain Members of the Archaeal Family Sulfolobaceae: Acidianus brierleyi DSM-1651T, Acidianus sulfidivorans DSM-18786T, Metallosphaera hakonensis DSM-7519T, and Metallosphaera prunae DSM-10039T.</title>
        <authorList>
            <person name="Counts J.A."/>
            <person name="Kelly R.M."/>
        </authorList>
    </citation>
    <scope>NUCLEOTIDE SEQUENCE [LARGE SCALE GENOMIC DNA]</scope>
    <source>
        <strain evidence="15 16">JP7</strain>
    </source>
</reference>
<dbReference type="SUPFAM" id="SSF55681">
    <property type="entry name" value="Class II aaRS and biotin synthetases"/>
    <property type="match status" value="1"/>
</dbReference>
<evidence type="ECO:0000256" key="4">
    <source>
        <dbReference type="ARBA" id="ARBA00012814"/>
    </source>
</evidence>
<dbReference type="InterPro" id="IPR045864">
    <property type="entry name" value="aa-tRNA-synth_II/BPL/LPL"/>
</dbReference>
<keyword evidence="10" id="KW-0460">Magnesium</keyword>
<gene>
    <name evidence="15" type="ORF">DFR86_05665</name>
</gene>
<dbReference type="InterPro" id="IPR041616">
    <property type="entry name" value="PheRS_beta_core"/>
</dbReference>